<gene>
    <name evidence="1" type="ORF">EB03_01881</name>
    <name evidence="2" type="ORF">NCTC12204_00010</name>
</gene>
<evidence type="ECO:0000313" key="4">
    <source>
        <dbReference type="Proteomes" id="UP000352698"/>
    </source>
</evidence>
<dbReference type="AlphaFoldDB" id="A0A366UDN5"/>
<dbReference type="Proteomes" id="UP000352698">
    <property type="component" value="Unassembled WGS sequence"/>
</dbReference>
<organism evidence="1 3">
    <name type="scientific">Enterococcus hirae</name>
    <dbReference type="NCBI Taxonomy" id="1354"/>
    <lineage>
        <taxon>Bacteria</taxon>
        <taxon>Bacillati</taxon>
        <taxon>Bacillota</taxon>
        <taxon>Bacilli</taxon>
        <taxon>Lactobacillales</taxon>
        <taxon>Enterococcaceae</taxon>
        <taxon>Enterococcus</taxon>
    </lineage>
</organism>
<reference evidence="2 4" key="2">
    <citation type="submission" date="2019-05" db="EMBL/GenBank/DDBJ databases">
        <authorList>
            <consortium name="Pathogen Informatics"/>
        </authorList>
    </citation>
    <scope>NUCLEOTIDE SEQUENCE [LARGE SCALE GENOMIC DNA]</scope>
    <source>
        <strain evidence="2 4">NCTC12204</strain>
    </source>
</reference>
<dbReference type="RefSeq" id="WP_010736777.1">
    <property type="nucleotide sequence ID" value="NZ_AP027299.1"/>
</dbReference>
<proteinExistence type="predicted"/>
<dbReference type="EMBL" id="CABEEP010000001">
    <property type="protein sequence ID" value="VTQ57966.1"/>
    <property type="molecule type" value="Genomic_DNA"/>
</dbReference>
<evidence type="ECO:0000313" key="2">
    <source>
        <dbReference type="EMBL" id="VTQ57966.1"/>
    </source>
</evidence>
<reference evidence="1 3" key="1">
    <citation type="submission" date="2015-06" db="EMBL/GenBank/DDBJ databases">
        <title>The Genome Sequence of Enterococcus hirae 88EA1.</title>
        <authorList>
            <consortium name="The Broad Institute Genomics Platform"/>
            <consortium name="The Broad Institute Genome Sequencing Center for Infectious Disease"/>
            <person name="Earl A.M."/>
            <person name="Van Tyne D."/>
            <person name="Lebreton F."/>
            <person name="Saavedra J.T."/>
            <person name="Gilmore M.S."/>
            <person name="Manson McGuire A."/>
            <person name="Clock S."/>
            <person name="Crupain M."/>
            <person name="Rangan U."/>
            <person name="Young S."/>
            <person name="Abouelleil A."/>
            <person name="Cao P."/>
            <person name="Chapman S.B."/>
            <person name="Griggs A."/>
            <person name="Priest M."/>
            <person name="Shea T."/>
            <person name="Wortman J."/>
            <person name="Nusbaum C."/>
            <person name="Birren B."/>
        </authorList>
    </citation>
    <scope>NUCLEOTIDE SEQUENCE [LARGE SCALE GENOMIC DNA]</scope>
    <source>
        <strain evidence="1 3">88EA1</strain>
    </source>
</reference>
<accession>A0A366UDN5</accession>
<sequence length="135" mass="15421">MNKMNKLSFHHIGKPIDLEEIKDHPETKYSPLFDMYSLDVKNSLSMPIELHAFGPDCRLDPIIQKEAHVAFTVDNIELALKGQEIIMPLYQPFAGYRCAMILVNQQPIELIESSLSESQIWGDGIFKDSILYPQS</sequence>
<comment type="caution">
    <text evidence="1">The sequence shown here is derived from an EMBL/GenBank/DDBJ whole genome shotgun (WGS) entry which is preliminary data.</text>
</comment>
<evidence type="ECO:0000313" key="1">
    <source>
        <dbReference type="EMBL" id="RBT67117.1"/>
    </source>
</evidence>
<dbReference type="EMBL" id="LESJ01000006">
    <property type="protein sequence ID" value="RBT67117.1"/>
    <property type="molecule type" value="Genomic_DNA"/>
</dbReference>
<protein>
    <submittedName>
        <fullName evidence="1">Uncharacterized protein</fullName>
    </submittedName>
</protein>
<name>A0A366UDN5_ENTHR</name>
<evidence type="ECO:0000313" key="3">
    <source>
        <dbReference type="Proteomes" id="UP000253498"/>
    </source>
</evidence>
<dbReference type="Proteomes" id="UP000253498">
    <property type="component" value="Unassembled WGS sequence"/>
</dbReference>